<comment type="caution">
    <text evidence="1">The sequence shown here is derived from an EMBL/GenBank/DDBJ whole genome shotgun (WGS) entry which is preliminary data.</text>
</comment>
<dbReference type="RefSeq" id="WP_378157012.1">
    <property type="nucleotide sequence ID" value="NZ_JBHSEC010000022.1"/>
</dbReference>
<dbReference type="Proteomes" id="UP001595817">
    <property type="component" value="Unassembled WGS sequence"/>
</dbReference>
<keyword evidence="2" id="KW-1185">Reference proteome</keyword>
<accession>A0ABV8X7F9</accession>
<protein>
    <recommendedName>
        <fullName evidence="3">Glycerol acyltransferase</fullName>
    </recommendedName>
</protein>
<evidence type="ECO:0000313" key="2">
    <source>
        <dbReference type="Proteomes" id="UP001595817"/>
    </source>
</evidence>
<evidence type="ECO:0008006" key="3">
    <source>
        <dbReference type="Google" id="ProtNLM"/>
    </source>
</evidence>
<organism evidence="1 2">
    <name type="scientific">Chungangia koreensis</name>
    <dbReference type="NCBI Taxonomy" id="752657"/>
    <lineage>
        <taxon>Bacteria</taxon>
        <taxon>Bacillati</taxon>
        <taxon>Bacillota</taxon>
        <taxon>Bacilli</taxon>
        <taxon>Lactobacillales</taxon>
        <taxon>Chungangia</taxon>
    </lineage>
</organism>
<proteinExistence type="predicted"/>
<sequence length="232" mass="27364">MKYGKTFLLVRGTVRLVYPTYRLPSPLHEEGPIVYVSHHQNFFGPFILMLWLPIPVRLWVFHVFFHKETGFEQLYNYTFTKRFNLMPWLAKYLSYPLAAAFSAFYQSARAIPVYRQSKKVIHTFRESVQAMQQGERLLIFPDIDYADDSSGTKDLYNGYLYIERYYYKATGEHIRFVPLYVSKERKTITAGEAIQFRDGKEFKEELSYVNEEIMNTLNKLAAEQGDLKEQAV</sequence>
<dbReference type="EMBL" id="JBHSEC010000022">
    <property type="protein sequence ID" value="MFC4411731.1"/>
    <property type="molecule type" value="Genomic_DNA"/>
</dbReference>
<name>A0ABV8X7F9_9LACT</name>
<gene>
    <name evidence="1" type="ORF">ACFOZY_15175</name>
</gene>
<reference evidence="2" key="1">
    <citation type="journal article" date="2019" name="Int. J. Syst. Evol. Microbiol.">
        <title>The Global Catalogue of Microorganisms (GCM) 10K type strain sequencing project: providing services to taxonomists for standard genome sequencing and annotation.</title>
        <authorList>
            <consortium name="The Broad Institute Genomics Platform"/>
            <consortium name="The Broad Institute Genome Sequencing Center for Infectious Disease"/>
            <person name="Wu L."/>
            <person name="Ma J."/>
        </authorList>
    </citation>
    <scope>NUCLEOTIDE SEQUENCE [LARGE SCALE GENOMIC DNA]</scope>
    <source>
        <strain evidence="2">CCUG 59778</strain>
    </source>
</reference>
<evidence type="ECO:0000313" key="1">
    <source>
        <dbReference type="EMBL" id="MFC4411731.1"/>
    </source>
</evidence>